<dbReference type="GO" id="GO:0006334">
    <property type="term" value="P:nucleosome assembly"/>
    <property type="evidence" value="ECO:0007669"/>
    <property type="project" value="TreeGrafter"/>
</dbReference>
<accession>A0AAV5DPZ8</accession>
<dbReference type="Proteomes" id="UP001054889">
    <property type="component" value="Unassembled WGS sequence"/>
</dbReference>
<dbReference type="EMBL" id="BQKI01000022">
    <property type="protein sequence ID" value="GJN12255.1"/>
    <property type="molecule type" value="Genomic_DNA"/>
</dbReference>
<organism evidence="3 4">
    <name type="scientific">Eleusine coracana subsp. coracana</name>
    <dbReference type="NCBI Taxonomy" id="191504"/>
    <lineage>
        <taxon>Eukaryota</taxon>
        <taxon>Viridiplantae</taxon>
        <taxon>Streptophyta</taxon>
        <taxon>Embryophyta</taxon>
        <taxon>Tracheophyta</taxon>
        <taxon>Spermatophyta</taxon>
        <taxon>Magnoliopsida</taxon>
        <taxon>Liliopsida</taxon>
        <taxon>Poales</taxon>
        <taxon>Poaceae</taxon>
        <taxon>PACMAD clade</taxon>
        <taxon>Chloridoideae</taxon>
        <taxon>Cynodonteae</taxon>
        <taxon>Eleusininae</taxon>
        <taxon>Eleusine</taxon>
    </lineage>
</organism>
<feature type="domain" description="Chromatin assembly factor 1 subunit Cac1-like C-terminal" evidence="1">
    <location>
        <begin position="125"/>
        <end position="175"/>
    </location>
</feature>
<dbReference type="InterPro" id="IPR048800">
    <property type="entry name" value="Cac1-like_C"/>
</dbReference>
<dbReference type="Pfam" id="PF21796">
    <property type="entry name" value="Cac1_C"/>
    <property type="match status" value="1"/>
</dbReference>
<dbReference type="GO" id="GO:0033186">
    <property type="term" value="C:CAF-1 complex"/>
    <property type="evidence" value="ECO:0007669"/>
    <property type="project" value="TreeGrafter"/>
</dbReference>
<reference evidence="3" key="2">
    <citation type="submission" date="2021-12" db="EMBL/GenBank/DDBJ databases">
        <title>Resequencing data analysis of finger millet.</title>
        <authorList>
            <person name="Hatakeyama M."/>
            <person name="Aluri S."/>
            <person name="Balachadran M.T."/>
            <person name="Sivarajan S.R."/>
            <person name="Poveda L."/>
            <person name="Shimizu-Inatsugi R."/>
            <person name="Schlapbach R."/>
            <person name="Sreeman S.M."/>
            <person name="Shimizu K.K."/>
        </authorList>
    </citation>
    <scope>NUCLEOTIDE SEQUENCE</scope>
</reference>
<keyword evidence="4" id="KW-1185">Reference proteome</keyword>
<dbReference type="PANTHER" id="PTHR15272">
    <property type="entry name" value="CHROMATIN ASSEMBLY FACTOR 1 SUBUNIT A CAF-1 SUBUNIT A"/>
    <property type="match status" value="1"/>
</dbReference>
<dbReference type="EMBL" id="BQKI01000022">
    <property type="protein sequence ID" value="GJN12225.1"/>
    <property type="molecule type" value="Genomic_DNA"/>
</dbReference>
<sequence length="208" mass="23590">MSSQQVMFKVLREYAEHLWGFEELNVLLQSKKALNSLTEYALRKDMPLVISNLDHRKVDLLKDEDITGILKVEKLFLGALCMRIYPGGPIIDAPTYVNVSSDVQKFSQENKSTPVTSKFISDIDMPEFVKLVISCSHGMNKLVDLLRGTFPYVSKAKLKKKVREIAEFTHNRWQVKENIMDQYGFSLSPDAHGSVKQITPSLSTLPPS</sequence>
<name>A0AAV5DPZ8_ELECO</name>
<evidence type="ECO:0000313" key="2">
    <source>
        <dbReference type="EMBL" id="GJN12225.1"/>
    </source>
</evidence>
<comment type="caution">
    <text evidence="3">The sequence shown here is derived from an EMBL/GenBank/DDBJ whole genome shotgun (WGS) entry which is preliminary data.</text>
</comment>
<evidence type="ECO:0000313" key="3">
    <source>
        <dbReference type="EMBL" id="GJN12255.1"/>
    </source>
</evidence>
<gene>
    <name evidence="3" type="primary">ga30517</name>
    <name evidence="2" type="synonym">ga30483</name>
    <name evidence="2" type="ORF">PR202_ga30483</name>
    <name evidence="3" type="ORF">PR202_ga30517</name>
</gene>
<protein>
    <recommendedName>
        <fullName evidence="1">Chromatin assembly factor 1 subunit Cac1-like C-terminal domain-containing protein</fullName>
    </recommendedName>
</protein>
<evidence type="ECO:0000259" key="1">
    <source>
        <dbReference type="Pfam" id="PF21796"/>
    </source>
</evidence>
<reference evidence="3" key="1">
    <citation type="journal article" date="2018" name="DNA Res.">
        <title>Multiple hybrid de novo genome assembly of finger millet, an orphan allotetraploid crop.</title>
        <authorList>
            <person name="Hatakeyama M."/>
            <person name="Aluri S."/>
            <person name="Balachadran M.T."/>
            <person name="Sivarajan S.R."/>
            <person name="Patrignani A."/>
            <person name="Gruter S."/>
            <person name="Poveda L."/>
            <person name="Shimizu-Inatsugi R."/>
            <person name="Baeten J."/>
            <person name="Francoijs K.J."/>
            <person name="Nataraja K.N."/>
            <person name="Reddy Y.A.N."/>
            <person name="Phadnis S."/>
            <person name="Ravikumar R.L."/>
            <person name="Schlapbach R."/>
            <person name="Sreeman S.M."/>
            <person name="Shimizu K.K."/>
        </authorList>
    </citation>
    <scope>NUCLEOTIDE SEQUENCE</scope>
</reference>
<dbReference type="AlphaFoldDB" id="A0AAV5DPZ8"/>
<dbReference type="PANTHER" id="PTHR15272:SF7">
    <property type="entry name" value="OS07G0273301 PROTEIN"/>
    <property type="match status" value="1"/>
</dbReference>
<proteinExistence type="predicted"/>
<evidence type="ECO:0000313" key="4">
    <source>
        <dbReference type="Proteomes" id="UP001054889"/>
    </source>
</evidence>
<dbReference type="GO" id="GO:0005634">
    <property type="term" value="C:nucleus"/>
    <property type="evidence" value="ECO:0007669"/>
    <property type="project" value="TreeGrafter"/>
</dbReference>